<dbReference type="EMBL" id="ONZP01000134">
    <property type="protein sequence ID" value="SPJ74749.1"/>
    <property type="molecule type" value="Genomic_DNA"/>
</dbReference>
<dbReference type="SUPFAM" id="SSF54373">
    <property type="entry name" value="FAD-linked reductases, C-terminal domain"/>
    <property type="match status" value="1"/>
</dbReference>
<dbReference type="Gene3D" id="3.40.50.2000">
    <property type="entry name" value="Glycogen Phosphorylase B"/>
    <property type="match status" value="1"/>
</dbReference>
<dbReference type="SUPFAM" id="SSF53756">
    <property type="entry name" value="UDP-Glycosyltransferase/glycogen phosphorylase"/>
    <property type="match status" value="1"/>
</dbReference>
<dbReference type="InterPro" id="IPR036188">
    <property type="entry name" value="FAD/NAD-bd_sf"/>
</dbReference>
<evidence type="ECO:0000256" key="5">
    <source>
        <dbReference type="ARBA" id="ARBA00022827"/>
    </source>
</evidence>
<dbReference type="Gene3D" id="3.50.50.60">
    <property type="entry name" value="FAD/NAD(P)-binding domain"/>
    <property type="match status" value="1"/>
</dbReference>
<dbReference type="PANTHER" id="PTHR11552">
    <property type="entry name" value="GLUCOSE-METHANOL-CHOLINE GMC OXIDOREDUCTASE"/>
    <property type="match status" value="1"/>
</dbReference>
<keyword evidence="13" id="KW-1185">Reference proteome</keyword>
<dbReference type="InterPro" id="IPR002213">
    <property type="entry name" value="UDP_glucos_trans"/>
</dbReference>
<evidence type="ECO:0000313" key="12">
    <source>
        <dbReference type="EMBL" id="SPJ74749.1"/>
    </source>
</evidence>
<dbReference type="Proteomes" id="UP001187734">
    <property type="component" value="Unassembled WGS sequence"/>
</dbReference>
<feature type="domain" description="Glucose-methanol-choline oxidoreductase N-terminal" evidence="11">
    <location>
        <begin position="748"/>
        <end position="762"/>
    </location>
</feature>
<keyword evidence="5 7" id="KW-0274">FAD</keyword>
<dbReference type="Gene3D" id="3.30.560.10">
    <property type="entry name" value="Glucose Oxidase, domain 3"/>
    <property type="match status" value="1"/>
</dbReference>
<evidence type="ECO:0000259" key="10">
    <source>
        <dbReference type="PROSITE" id="PS00623"/>
    </source>
</evidence>
<keyword evidence="3 7" id="KW-0285">Flavoprotein</keyword>
<feature type="region of interest" description="Disordered" evidence="8">
    <location>
        <begin position="948"/>
        <end position="968"/>
    </location>
</feature>
<dbReference type="AlphaFoldDB" id="A0AAE8M5V7"/>
<dbReference type="InterPro" id="IPR012132">
    <property type="entry name" value="GMC_OxRdtase"/>
</dbReference>
<evidence type="ECO:0000256" key="3">
    <source>
        <dbReference type="ARBA" id="ARBA00022630"/>
    </source>
</evidence>
<comment type="cofactor">
    <cofactor evidence="1">
        <name>FAD</name>
        <dbReference type="ChEBI" id="CHEBI:57692"/>
    </cofactor>
</comment>
<evidence type="ECO:0000256" key="1">
    <source>
        <dbReference type="ARBA" id="ARBA00001974"/>
    </source>
</evidence>
<feature type="chain" id="PRO_5041971360" description="Glucose-methanol-choline oxidoreductase N-terminal domain-containing protein" evidence="9">
    <location>
        <begin position="21"/>
        <end position="1063"/>
    </location>
</feature>
<comment type="similarity">
    <text evidence="2 7">Belongs to the GMC oxidoreductase family.</text>
</comment>
<dbReference type="GO" id="GO:0050660">
    <property type="term" value="F:flavin adenine dinucleotide binding"/>
    <property type="evidence" value="ECO:0007669"/>
    <property type="project" value="InterPro"/>
</dbReference>
<proteinExistence type="inferred from homology"/>
<name>A0AAE8M5V7_9HYPO</name>
<feature type="signal peptide" evidence="9">
    <location>
        <begin position="1"/>
        <end position="20"/>
    </location>
</feature>
<dbReference type="InterPro" id="IPR027424">
    <property type="entry name" value="Glucose_Oxidase_domain_2"/>
</dbReference>
<dbReference type="Pfam" id="PF05199">
    <property type="entry name" value="GMC_oxred_C"/>
    <property type="match status" value="1"/>
</dbReference>
<keyword evidence="6" id="KW-0560">Oxidoreductase</keyword>
<organism evidence="12 13">
    <name type="scientific">Fusarium torulosum</name>
    <dbReference type="NCBI Taxonomy" id="33205"/>
    <lineage>
        <taxon>Eukaryota</taxon>
        <taxon>Fungi</taxon>
        <taxon>Dikarya</taxon>
        <taxon>Ascomycota</taxon>
        <taxon>Pezizomycotina</taxon>
        <taxon>Sordariomycetes</taxon>
        <taxon>Hypocreomycetidae</taxon>
        <taxon>Hypocreales</taxon>
        <taxon>Nectriaceae</taxon>
        <taxon>Fusarium</taxon>
    </lineage>
</organism>
<feature type="domain" description="Glucose-methanol-choline oxidoreductase N-terminal" evidence="10">
    <location>
        <begin position="552"/>
        <end position="575"/>
    </location>
</feature>
<accession>A0AAE8M5V7</accession>
<keyword evidence="9" id="KW-0732">Signal</keyword>
<dbReference type="Pfam" id="PF00201">
    <property type="entry name" value="UDPGT"/>
    <property type="match status" value="1"/>
</dbReference>
<evidence type="ECO:0000256" key="9">
    <source>
        <dbReference type="SAM" id="SignalP"/>
    </source>
</evidence>
<dbReference type="InterPro" id="IPR007867">
    <property type="entry name" value="GMC_OxRtase_C"/>
</dbReference>
<sequence length="1063" mass="117120">MHLLILLTTVGLAIIAFFLSIEVGPGKTPEVPGRNNTVLFVTGAASGLTNVHIAASYGLQEYASHLTVHYASFPAREKDISRVSSIAVEKYPATRPIIWHGLPGPDYLAAVYQHIGNISGMTFAPGLKGINRLVSGMSFHLDPWGRDDYIKLYQHIRNLIEEVDPAVIVLDSSLRPALDAALDAKRQFVFLSPNALVDVVAMAQPWGKTLWKYPAQGSGISYPIPWTQVPLNVYLHLRFIAAYLFDRDAKTTRSYYGSQGIQNNQHFLTIKDVPWITMTIPEAGLPLVLPKEVTECGPIVLDVINVEDVSQELDRWIKTAPTVLINLGSLMKYDEARAKIMADTIHLVLKSSRVQVLWKFTKLGNFSNDFLKPLEQYTESNRFRHSSWLEVEPVSLLQSGHIVLSVHHGGANCFHEAIYSGVPQVTLPLWYDCYNYAQLVEYLKVGIWPAKDTAPTWEASLLSQGILRALTESFDYVIVGGGTAGLVLANRLSQDQAVTVAVIDPGPDQRNNSLVRDPSPSVALYHSSLSNWDYHTLPQTNASGRVLEIHSGKGLGGSSLVNAMAYVRGDKAQFDVWEDFGNPGWNWKELLPYYKKHENMLAPEPWQTECGALIKTENHGFNGHVHVGFGISRQNSSFFERVHQTWKGLGQVVNKDVNSGSTRGSSICPQTIDPKVKQRWDAATAYLWPVLDRPNLKLINGTATKVLWRNEKTADKDSYAEAAGVEYITSDKQRRSILAVQEVILSAGTFRTPIILERSGIGNPNLLEKAGIKTIVDLPGVGENLVDQPNTSFMFKAREDLHGSNPFVSFQTAADLFGPDLETIAIRTARDLGVWAKEVAALNPGGPNAAVLERKFRVQHDLIFKNNVTISEIFTSAYHGVVVSTAATLLPFSRGSIHILPGNNNHTMPDLPVIDTKFLSVEFDLETQVASGRSAARLSTTQPLADLATGPLMPPDEGCSSPPDLNEGPEKWRKWTAEAIGSNWHSMGTAVMMSKELGGVVDPRFNVYGTKGLRVVDASVLPLQFSGHPMATVYAVAEKAADMIKGDSIAYESRYGTEYVELR</sequence>
<keyword evidence="4" id="KW-0808">Transferase</keyword>
<dbReference type="InterPro" id="IPR000172">
    <property type="entry name" value="GMC_OxRdtase_N"/>
</dbReference>
<evidence type="ECO:0000256" key="6">
    <source>
        <dbReference type="ARBA" id="ARBA00023002"/>
    </source>
</evidence>
<gene>
    <name evidence="12" type="ORF">FTOL_04480</name>
</gene>
<dbReference type="GO" id="GO:0008194">
    <property type="term" value="F:UDP-glycosyltransferase activity"/>
    <property type="evidence" value="ECO:0007669"/>
    <property type="project" value="InterPro"/>
</dbReference>
<evidence type="ECO:0000259" key="11">
    <source>
        <dbReference type="PROSITE" id="PS00624"/>
    </source>
</evidence>
<dbReference type="SUPFAM" id="SSF51905">
    <property type="entry name" value="FAD/NAD(P)-binding domain"/>
    <property type="match status" value="1"/>
</dbReference>
<reference evidence="12" key="1">
    <citation type="submission" date="2018-03" db="EMBL/GenBank/DDBJ databases">
        <authorList>
            <person name="Guldener U."/>
        </authorList>
    </citation>
    <scope>NUCLEOTIDE SEQUENCE</scope>
</reference>
<dbReference type="Pfam" id="PF00732">
    <property type="entry name" value="GMC_oxred_N"/>
    <property type="match status" value="1"/>
</dbReference>
<dbReference type="GO" id="GO:0016614">
    <property type="term" value="F:oxidoreductase activity, acting on CH-OH group of donors"/>
    <property type="evidence" value="ECO:0007669"/>
    <property type="project" value="InterPro"/>
</dbReference>
<dbReference type="PROSITE" id="PS00624">
    <property type="entry name" value="GMC_OXRED_2"/>
    <property type="match status" value="1"/>
</dbReference>
<evidence type="ECO:0000256" key="4">
    <source>
        <dbReference type="ARBA" id="ARBA00022679"/>
    </source>
</evidence>
<dbReference type="PROSITE" id="PS00623">
    <property type="entry name" value="GMC_OXRED_1"/>
    <property type="match status" value="1"/>
</dbReference>
<evidence type="ECO:0000256" key="7">
    <source>
        <dbReference type="RuleBase" id="RU003968"/>
    </source>
</evidence>
<evidence type="ECO:0000313" key="13">
    <source>
        <dbReference type="Proteomes" id="UP001187734"/>
    </source>
</evidence>
<protein>
    <recommendedName>
        <fullName evidence="10 11">Glucose-methanol-choline oxidoreductase N-terminal domain-containing protein</fullName>
    </recommendedName>
</protein>
<evidence type="ECO:0000256" key="8">
    <source>
        <dbReference type="SAM" id="MobiDB-lite"/>
    </source>
</evidence>
<dbReference type="Gene3D" id="4.10.450.10">
    <property type="entry name" value="Glucose Oxidase, domain 2"/>
    <property type="match status" value="1"/>
</dbReference>
<evidence type="ECO:0000256" key="2">
    <source>
        <dbReference type="ARBA" id="ARBA00010790"/>
    </source>
</evidence>
<dbReference type="PANTHER" id="PTHR11552:SF201">
    <property type="entry name" value="GLUCOSE-METHANOL-CHOLINE OXIDOREDUCTASE N-TERMINAL DOMAIN-CONTAINING PROTEIN"/>
    <property type="match status" value="1"/>
</dbReference>
<comment type="caution">
    <text evidence="12">The sequence shown here is derived from an EMBL/GenBank/DDBJ whole genome shotgun (WGS) entry which is preliminary data.</text>
</comment>